<name>A0A6A5BR50_NAEFO</name>
<proteinExistence type="predicted"/>
<reference evidence="2 3" key="1">
    <citation type="journal article" date="2019" name="Sci. Rep.">
        <title>Nanopore sequencing improves the draft genome of the human pathogenic amoeba Naegleria fowleri.</title>
        <authorList>
            <person name="Liechti N."/>
            <person name="Schurch N."/>
            <person name="Bruggmann R."/>
            <person name="Wittwer M."/>
        </authorList>
    </citation>
    <scope>NUCLEOTIDE SEQUENCE [LARGE SCALE GENOMIC DNA]</scope>
    <source>
        <strain evidence="2 3">ATCC 30894</strain>
    </source>
</reference>
<evidence type="ECO:0000313" key="2">
    <source>
        <dbReference type="EMBL" id="KAF0975895.1"/>
    </source>
</evidence>
<evidence type="ECO:0000313" key="3">
    <source>
        <dbReference type="Proteomes" id="UP000444721"/>
    </source>
</evidence>
<dbReference type="RefSeq" id="XP_044560608.1">
    <property type="nucleotide sequence ID" value="XM_044708724.1"/>
</dbReference>
<evidence type="ECO:0000256" key="1">
    <source>
        <dbReference type="SAM" id="MobiDB-lite"/>
    </source>
</evidence>
<dbReference type="EMBL" id="VFQX01000043">
    <property type="protein sequence ID" value="KAF0975895.1"/>
    <property type="molecule type" value="Genomic_DNA"/>
</dbReference>
<accession>A0A6A5BR50</accession>
<sequence>MSFIYLVTKISIPSPPESTTSSSNEPPQKSPRNEASSTTTAMKSPRGSRKASSATLKEANQTQAPQPQEEVQIFNFDMDKTIVLLDKIKEVCCYQDVEILDLVHFKTGECCMIHTNAFEHGSKFLKKGEKYFACQVKINTIQKPPSPSNTKRGGVNSQQQQQPETIIERTFTSLVTGNAVTKDPSLIPAIVDPTKKSTTTTKKK</sequence>
<dbReference type="VEuPathDB" id="AmoebaDB:FDP41_005222"/>
<feature type="compositionally biased region" description="Polar residues" evidence="1">
    <location>
        <begin position="50"/>
        <end position="66"/>
    </location>
</feature>
<dbReference type="VEuPathDB" id="AmoebaDB:NfTy_052550"/>
<dbReference type="Proteomes" id="UP000444721">
    <property type="component" value="Unassembled WGS sequence"/>
</dbReference>
<protein>
    <submittedName>
        <fullName evidence="2">Uncharacterized protein</fullName>
    </submittedName>
</protein>
<organism evidence="2 3">
    <name type="scientific">Naegleria fowleri</name>
    <name type="common">Brain eating amoeba</name>
    <dbReference type="NCBI Taxonomy" id="5763"/>
    <lineage>
        <taxon>Eukaryota</taxon>
        <taxon>Discoba</taxon>
        <taxon>Heterolobosea</taxon>
        <taxon>Tetramitia</taxon>
        <taxon>Eutetramitia</taxon>
        <taxon>Vahlkampfiidae</taxon>
        <taxon>Naegleria</taxon>
    </lineage>
</organism>
<keyword evidence="3" id="KW-1185">Reference proteome</keyword>
<comment type="caution">
    <text evidence="2">The sequence shown here is derived from an EMBL/GenBank/DDBJ whole genome shotgun (WGS) entry which is preliminary data.</text>
</comment>
<feature type="compositionally biased region" description="Low complexity" evidence="1">
    <location>
        <begin position="17"/>
        <end position="27"/>
    </location>
</feature>
<feature type="region of interest" description="Disordered" evidence="1">
    <location>
        <begin position="12"/>
        <end position="70"/>
    </location>
</feature>
<feature type="compositionally biased region" description="Polar residues" evidence="1">
    <location>
        <begin position="33"/>
        <end position="42"/>
    </location>
</feature>
<dbReference type="OrthoDB" id="10398461at2759"/>
<gene>
    <name evidence="2" type="ORF">FDP41_005222</name>
</gene>
<dbReference type="GeneID" id="68112440"/>
<dbReference type="AlphaFoldDB" id="A0A6A5BR50"/>
<dbReference type="VEuPathDB" id="AmoebaDB:NF0101070"/>
<feature type="region of interest" description="Disordered" evidence="1">
    <location>
        <begin position="142"/>
        <end position="164"/>
    </location>
</feature>